<name>V5YNQ7_9BURK</name>
<reference evidence="1" key="2">
    <citation type="submission" date="2024-06" db="EMBL/GenBank/DDBJ databases">
        <authorList>
            <person name="Sakai Y."/>
            <person name="Fujii T."/>
        </authorList>
    </citation>
    <scope>NUCLEOTIDE SEQUENCE</scope>
    <source>
        <strain evidence="1">M701</strain>
        <plasmid evidence="1">pM7012</plasmid>
    </source>
</reference>
<accession>V5YNQ7</accession>
<keyword evidence="1" id="KW-0614">Plasmid</keyword>
<sequence length="102" mass="11621">MTGNHTCRIIRTCYSSGIAPMNDYQVPTGWVARRYCDESDFIVLIHPDRIDKVVTIDFCRRWFDRGIGLPSRHVGSSVSYGGRGWRQAMVDDAVAWLSRQVA</sequence>
<protein>
    <submittedName>
        <fullName evidence="1">Uncharacterized protein</fullName>
    </submittedName>
</protein>
<organism evidence="1">
    <name type="scientific">Burkholderia sp. M701</name>
    <dbReference type="NCBI Taxonomy" id="326454"/>
    <lineage>
        <taxon>Bacteria</taxon>
        <taxon>Pseudomonadati</taxon>
        <taxon>Pseudomonadota</taxon>
        <taxon>Betaproteobacteria</taxon>
        <taxon>Burkholderiales</taxon>
        <taxon>Burkholderiaceae</taxon>
        <taxon>Burkholderia</taxon>
    </lineage>
</organism>
<evidence type="ECO:0000313" key="1">
    <source>
        <dbReference type="EMBL" id="BAO19027.1"/>
    </source>
</evidence>
<geneLocation type="plasmid" evidence="1">
    <name>pM7012</name>
</geneLocation>
<dbReference type="AlphaFoldDB" id="V5YNQ7"/>
<proteinExistence type="predicted"/>
<dbReference type="EMBL" id="AB853026">
    <property type="protein sequence ID" value="BAO19027.1"/>
    <property type="molecule type" value="Genomic_DNA"/>
</dbReference>
<reference evidence="1" key="1">
    <citation type="journal article" date="2014" name="Microbiology">
        <title>A 2,4-dichlorophenoxyacetic acid degradation plasmid pM7012 discloses distribution of an unclassified megaplasmid group across bacterial species.</title>
        <authorList>
            <person name="Sakai Y."/>
            <person name="Ogawa N."/>
            <person name="Shimomura Y."/>
            <person name="Fujii T."/>
        </authorList>
    </citation>
    <scope>NUCLEOTIDE SEQUENCE</scope>
    <source>
        <strain evidence="1">M701</strain>
    </source>
</reference>